<keyword evidence="3" id="KW-1185">Reference proteome</keyword>
<dbReference type="PROSITE" id="PS51725">
    <property type="entry name" value="ABM"/>
    <property type="match status" value="1"/>
</dbReference>
<dbReference type="InterPro" id="IPR050744">
    <property type="entry name" value="AI-2_Isomerase_LsrG"/>
</dbReference>
<evidence type="ECO:0000259" key="1">
    <source>
        <dbReference type="PROSITE" id="PS51725"/>
    </source>
</evidence>
<dbReference type="Proteomes" id="UP001500393">
    <property type="component" value="Unassembled WGS sequence"/>
</dbReference>
<reference evidence="2 3" key="1">
    <citation type="journal article" date="2019" name="Int. J. Syst. Evol. Microbiol.">
        <title>The Global Catalogue of Microorganisms (GCM) 10K type strain sequencing project: providing services to taxonomists for standard genome sequencing and annotation.</title>
        <authorList>
            <consortium name="The Broad Institute Genomics Platform"/>
            <consortium name="The Broad Institute Genome Sequencing Center for Infectious Disease"/>
            <person name="Wu L."/>
            <person name="Ma J."/>
        </authorList>
    </citation>
    <scope>NUCLEOTIDE SEQUENCE [LARGE SCALE GENOMIC DNA]</scope>
    <source>
        <strain evidence="2 3">JCM 14969</strain>
    </source>
</reference>
<evidence type="ECO:0000313" key="2">
    <source>
        <dbReference type="EMBL" id="GAA1598952.1"/>
    </source>
</evidence>
<dbReference type="RefSeq" id="WP_344220037.1">
    <property type="nucleotide sequence ID" value="NZ_BAAAOS010000048.1"/>
</dbReference>
<evidence type="ECO:0000313" key="3">
    <source>
        <dbReference type="Proteomes" id="UP001500393"/>
    </source>
</evidence>
<protein>
    <recommendedName>
        <fullName evidence="1">ABM domain-containing protein</fullName>
    </recommendedName>
</protein>
<organism evidence="2 3">
    <name type="scientific">Kribbella sancticallisti</name>
    <dbReference type="NCBI Taxonomy" id="460087"/>
    <lineage>
        <taxon>Bacteria</taxon>
        <taxon>Bacillati</taxon>
        <taxon>Actinomycetota</taxon>
        <taxon>Actinomycetes</taxon>
        <taxon>Propionibacteriales</taxon>
        <taxon>Kribbellaceae</taxon>
        <taxon>Kribbella</taxon>
    </lineage>
</organism>
<dbReference type="PANTHER" id="PTHR33336">
    <property type="entry name" value="QUINOL MONOOXYGENASE YGIN-RELATED"/>
    <property type="match status" value="1"/>
</dbReference>
<dbReference type="PANTHER" id="PTHR33336:SF3">
    <property type="entry name" value="ABM DOMAIN-CONTAINING PROTEIN"/>
    <property type="match status" value="1"/>
</dbReference>
<dbReference type="Gene3D" id="3.30.70.100">
    <property type="match status" value="1"/>
</dbReference>
<dbReference type="Pfam" id="PF03992">
    <property type="entry name" value="ABM"/>
    <property type="match status" value="1"/>
</dbReference>
<dbReference type="SUPFAM" id="SSF54909">
    <property type="entry name" value="Dimeric alpha+beta barrel"/>
    <property type="match status" value="1"/>
</dbReference>
<sequence>MITLTVSLQVIPGHLEPFVEAIRTNAERSFTDEPGCLFFDVSQDLADDHHFVLRESYADEAAVDAHREAPHFKVWRAAVAEHVVPGSQVNTLASRLFHHHSPEANR</sequence>
<proteinExistence type="predicted"/>
<dbReference type="InterPro" id="IPR011008">
    <property type="entry name" value="Dimeric_a/b-barrel"/>
</dbReference>
<dbReference type="EMBL" id="BAAAOS010000048">
    <property type="protein sequence ID" value="GAA1598952.1"/>
    <property type="molecule type" value="Genomic_DNA"/>
</dbReference>
<dbReference type="InterPro" id="IPR007138">
    <property type="entry name" value="ABM_dom"/>
</dbReference>
<accession>A0ABN2E7M4</accession>
<comment type="caution">
    <text evidence="2">The sequence shown here is derived from an EMBL/GenBank/DDBJ whole genome shotgun (WGS) entry which is preliminary data.</text>
</comment>
<feature type="domain" description="ABM" evidence="1">
    <location>
        <begin position="2"/>
        <end position="92"/>
    </location>
</feature>
<gene>
    <name evidence="2" type="ORF">GCM10009789_61220</name>
</gene>
<name>A0ABN2E7M4_9ACTN</name>